<keyword evidence="1" id="KW-1133">Transmembrane helix</keyword>
<keyword evidence="1" id="KW-0812">Transmembrane</keyword>
<accession>A0A371J6R6</accession>
<comment type="caution">
    <text evidence="2">The sequence shown here is derived from an EMBL/GenBank/DDBJ whole genome shotgun (WGS) entry which is preliminary data.</text>
</comment>
<sequence>MIKKVQHMFICLFSIMLLIIFLPSDVYASLEIGGDSFETINGDMIKDDPDILDTPYFTLDEVMKKLDGIKSDVKNKNAFQYVVSSEEGKDIIVFDRNTFKISVNGKLLKDKYLEEDNKIYAPFGIFNEMKTSRVVDSGIMDTLIVTPPKHKYNDVSVYNLGEDKYVLPDNVYIDTKEDLRELTYDNTGSICVPDGKKLPLVIFLHASAAAENMSPYFSIGYSDNKKALANEGFASIGLNLTPVYYLDSNKNYQNIRDESQKALFTKILKKHVQSLLDNVNSNTDTNNIYGFDMKDKIDFNNVILVGHSRGGQNLFLAYDILKEMGINAKGAISMAPAKYWKDFDNYPDIPTGIIIPQLDGDVVTLDGRKIFDDIRLQKRKKDLQLLYLYSANHNNFNSTIFKIEDSFVYDKDNIPKEAMPGDEQRAFASKYIVNFAKSSIKKGNLSSILPSSDGNLYKQKVLMSFVKGDSQPLFDATSDSDLKMLSGSFKKIIASTEKQKNTTGNIRLPGVSEDYQLVSLEFKNRNDKVNLKLSKNNDFTNFNALCLEVMQDSTDSLNKGRNQMLDITITDKDGKSETVSTSKDSYALQYQPGKMTSISIGDEEAKTMYSNFTPLSTLMIPVEKFSGQLDISNISTIEISASNSTKKGSFILQSMYLSSTDVPNDEGVEVENSNSIAMYISIFCIVSFVLFVSYKKLTKK</sequence>
<dbReference type="AlphaFoldDB" id="A0A371J6R6"/>
<organism evidence="2 3">
    <name type="scientific">Romboutsia weinsteinii</name>
    <dbReference type="NCBI Taxonomy" id="2020949"/>
    <lineage>
        <taxon>Bacteria</taxon>
        <taxon>Bacillati</taxon>
        <taxon>Bacillota</taxon>
        <taxon>Clostridia</taxon>
        <taxon>Peptostreptococcales</taxon>
        <taxon>Peptostreptococcaceae</taxon>
        <taxon>Romboutsia</taxon>
    </lineage>
</organism>
<dbReference type="OrthoDB" id="9808543at2"/>
<evidence type="ECO:0008006" key="4">
    <source>
        <dbReference type="Google" id="ProtNLM"/>
    </source>
</evidence>
<evidence type="ECO:0000256" key="1">
    <source>
        <dbReference type="SAM" id="Phobius"/>
    </source>
</evidence>
<dbReference type="EMBL" id="NOJY02000007">
    <property type="protein sequence ID" value="RDY28368.1"/>
    <property type="molecule type" value="Genomic_DNA"/>
</dbReference>
<gene>
    <name evidence="2" type="ORF">CHL78_005560</name>
</gene>
<keyword evidence="3" id="KW-1185">Reference proteome</keyword>
<dbReference type="Proteomes" id="UP000215694">
    <property type="component" value="Unassembled WGS sequence"/>
</dbReference>
<feature type="transmembrane region" description="Helical" evidence="1">
    <location>
        <begin position="676"/>
        <end position="694"/>
    </location>
</feature>
<evidence type="ECO:0000313" key="3">
    <source>
        <dbReference type="Proteomes" id="UP000215694"/>
    </source>
</evidence>
<dbReference type="RefSeq" id="WP_094369335.1">
    <property type="nucleotide sequence ID" value="NZ_NOJY02000007.1"/>
</dbReference>
<name>A0A371J6R6_9FIRM</name>
<protein>
    <recommendedName>
        <fullName evidence="4">Alpha/beta hydrolase</fullName>
    </recommendedName>
</protein>
<dbReference type="SUPFAM" id="SSF53474">
    <property type="entry name" value="alpha/beta-Hydrolases"/>
    <property type="match status" value="1"/>
</dbReference>
<dbReference type="InterPro" id="IPR029058">
    <property type="entry name" value="AB_hydrolase_fold"/>
</dbReference>
<evidence type="ECO:0000313" key="2">
    <source>
        <dbReference type="EMBL" id="RDY28368.1"/>
    </source>
</evidence>
<proteinExistence type="predicted"/>
<reference evidence="2 3" key="1">
    <citation type="journal article" date="2017" name="Genome Announc.">
        <title>Draft Genome Sequence of Romboutsia weinsteinii sp. nov. Strain CCRI-19649(T) Isolated from Surface Water.</title>
        <authorList>
            <person name="Maheux A.F."/>
            <person name="Boudreau D.K."/>
            <person name="Berube E."/>
            <person name="Boissinot M."/>
            <person name="Cantin P."/>
            <person name="Raymond F."/>
            <person name="Corbeil J."/>
            <person name="Omar R.F."/>
            <person name="Bergeron M.G."/>
        </authorList>
    </citation>
    <scope>NUCLEOTIDE SEQUENCE [LARGE SCALE GENOMIC DNA]</scope>
    <source>
        <strain evidence="2 3">CCRI-19649</strain>
    </source>
</reference>
<dbReference type="Gene3D" id="3.40.50.1820">
    <property type="entry name" value="alpha/beta hydrolase"/>
    <property type="match status" value="1"/>
</dbReference>
<keyword evidence="1" id="KW-0472">Membrane</keyword>